<protein>
    <submittedName>
        <fullName evidence="2">Uncharacterized protein</fullName>
    </submittedName>
</protein>
<gene>
    <name evidence="2" type="ORF">SLEP1_g29583</name>
</gene>
<feature type="compositionally biased region" description="Basic and acidic residues" evidence="1">
    <location>
        <begin position="129"/>
        <end position="138"/>
    </location>
</feature>
<feature type="region of interest" description="Disordered" evidence="1">
    <location>
        <begin position="119"/>
        <end position="138"/>
    </location>
</feature>
<keyword evidence="3" id="KW-1185">Reference proteome</keyword>
<dbReference type="AlphaFoldDB" id="A0AAV5JXC2"/>
<comment type="caution">
    <text evidence="2">The sequence shown here is derived from an EMBL/GenBank/DDBJ whole genome shotgun (WGS) entry which is preliminary data.</text>
</comment>
<proteinExistence type="predicted"/>
<accession>A0AAV5JXC2</accession>
<name>A0AAV5JXC2_9ROSI</name>
<evidence type="ECO:0000313" key="2">
    <source>
        <dbReference type="EMBL" id="GKV19299.1"/>
    </source>
</evidence>
<organism evidence="2 3">
    <name type="scientific">Rubroshorea leprosula</name>
    <dbReference type="NCBI Taxonomy" id="152421"/>
    <lineage>
        <taxon>Eukaryota</taxon>
        <taxon>Viridiplantae</taxon>
        <taxon>Streptophyta</taxon>
        <taxon>Embryophyta</taxon>
        <taxon>Tracheophyta</taxon>
        <taxon>Spermatophyta</taxon>
        <taxon>Magnoliopsida</taxon>
        <taxon>eudicotyledons</taxon>
        <taxon>Gunneridae</taxon>
        <taxon>Pentapetalae</taxon>
        <taxon>rosids</taxon>
        <taxon>malvids</taxon>
        <taxon>Malvales</taxon>
        <taxon>Dipterocarpaceae</taxon>
        <taxon>Rubroshorea</taxon>
    </lineage>
</organism>
<sequence length="138" mass="15320">MTSKGKSAKFVLVLLFRNEAQYRRIGRPPNFTTRDPAAVKKYPAPQVSNLRNTTATGRNNLTITTITDSAAVKKNPAPQVSDLRNTTVMGRNNQTITTITGPAAVKKHPTPQISDLRKPRRRLKILAGQKDEVKEKKT</sequence>
<dbReference type="Proteomes" id="UP001054252">
    <property type="component" value="Unassembled WGS sequence"/>
</dbReference>
<evidence type="ECO:0000256" key="1">
    <source>
        <dbReference type="SAM" id="MobiDB-lite"/>
    </source>
</evidence>
<reference evidence="2 3" key="1">
    <citation type="journal article" date="2021" name="Commun. Biol.">
        <title>The genome of Shorea leprosula (Dipterocarpaceae) highlights the ecological relevance of drought in aseasonal tropical rainforests.</title>
        <authorList>
            <person name="Ng K.K.S."/>
            <person name="Kobayashi M.J."/>
            <person name="Fawcett J.A."/>
            <person name="Hatakeyama M."/>
            <person name="Paape T."/>
            <person name="Ng C.H."/>
            <person name="Ang C.C."/>
            <person name="Tnah L.H."/>
            <person name="Lee C.T."/>
            <person name="Nishiyama T."/>
            <person name="Sese J."/>
            <person name="O'Brien M.J."/>
            <person name="Copetti D."/>
            <person name="Mohd Noor M.I."/>
            <person name="Ong R.C."/>
            <person name="Putra M."/>
            <person name="Sireger I.Z."/>
            <person name="Indrioko S."/>
            <person name="Kosugi Y."/>
            <person name="Izuno A."/>
            <person name="Isagi Y."/>
            <person name="Lee S.L."/>
            <person name="Shimizu K.K."/>
        </authorList>
    </citation>
    <scope>NUCLEOTIDE SEQUENCE [LARGE SCALE GENOMIC DNA]</scope>
    <source>
        <strain evidence="2">214</strain>
    </source>
</reference>
<dbReference type="EMBL" id="BPVZ01000052">
    <property type="protein sequence ID" value="GKV19299.1"/>
    <property type="molecule type" value="Genomic_DNA"/>
</dbReference>
<evidence type="ECO:0000313" key="3">
    <source>
        <dbReference type="Proteomes" id="UP001054252"/>
    </source>
</evidence>